<dbReference type="GO" id="GO:0046872">
    <property type="term" value="F:metal ion binding"/>
    <property type="evidence" value="ECO:0007669"/>
    <property type="project" value="UniProtKB-KW"/>
</dbReference>
<evidence type="ECO:0000256" key="7">
    <source>
        <dbReference type="ARBA" id="ARBA00022801"/>
    </source>
</evidence>
<sequence length="282" mass="31615">MPTVTKPQYYKPNVDLSLGDKLKNADNWRELFDEYLQKHDTAVDIYTDGSKIPGLSRVGAAVFCPRSHHSKTIGLENHCSIFTAECTAIIEAIDHCLEYPNCDYIIFTDSLSALHSLASNKLSVKTSYLISKIKTIYAEFVTSNPTKYLKFVWIPSHIGIPGNEAVDALAKSAITSADRLSTQVPFTDFFQGFSEATRESSEQTNEREGLEKGTKFFSLYRNNKQKPHGTTKKTTQVFIVTINRMRSNHHELAESLYRKNIIADKPASAVTLRRSSTTYSGA</sequence>
<dbReference type="CDD" id="cd09276">
    <property type="entry name" value="Rnase_HI_RT_non_LTR"/>
    <property type="match status" value="1"/>
</dbReference>
<dbReference type="SUPFAM" id="SSF53098">
    <property type="entry name" value="Ribonuclease H-like"/>
    <property type="match status" value="1"/>
</dbReference>
<keyword evidence="7" id="KW-0378">Hydrolase</keyword>
<evidence type="ECO:0000256" key="4">
    <source>
        <dbReference type="ARBA" id="ARBA00022722"/>
    </source>
</evidence>
<accession>A0A6H5HZ66</accession>
<dbReference type="EC" id="3.1.26.4" evidence="3"/>
<evidence type="ECO:0000313" key="9">
    <source>
        <dbReference type="EMBL" id="CAB0029159.1"/>
    </source>
</evidence>
<feature type="non-terminal residue" evidence="9">
    <location>
        <position position="282"/>
    </location>
</feature>
<dbReference type="PANTHER" id="PTHR10642">
    <property type="entry name" value="RIBONUCLEASE H1"/>
    <property type="match status" value="1"/>
</dbReference>
<evidence type="ECO:0000259" key="8">
    <source>
        <dbReference type="PROSITE" id="PS50879"/>
    </source>
</evidence>
<gene>
    <name evidence="9" type="ORF">TBRA_LOCUS1234</name>
</gene>
<organism evidence="9 10">
    <name type="scientific">Trichogramma brassicae</name>
    <dbReference type="NCBI Taxonomy" id="86971"/>
    <lineage>
        <taxon>Eukaryota</taxon>
        <taxon>Metazoa</taxon>
        <taxon>Ecdysozoa</taxon>
        <taxon>Arthropoda</taxon>
        <taxon>Hexapoda</taxon>
        <taxon>Insecta</taxon>
        <taxon>Pterygota</taxon>
        <taxon>Neoptera</taxon>
        <taxon>Endopterygota</taxon>
        <taxon>Hymenoptera</taxon>
        <taxon>Apocrita</taxon>
        <taxon>Proctotrupomorpha</taxon>
        <taxon>Chalcidoidea</taxon>
        <taxon>Trichogrammatidae</taxon>
        <taxon>Trichogramma</taxon>
    </lineage>
</organism>
<dbReference type="InterPro" id="IPR050092">
    <property type="entry name" value="RNase_H"/>
</dbReference>
<evidence type="ECO:0000256" key="2">
    <source>
        <dbReference type="ARBA" id="ARBA00005300"/>
    </source>
</evidence>
<dbReference type="PROSITE" id="PS50879">
    <property type="entry name" value="RNASE_H_1"/>
    <property type="match status" value="1"/>
</dbReference>
<feature type="domain" description="RNase H type-1" evidence="8">
    <location>
        <begin position="39"/>
        <end position="175"/>
    </location>
</feature>
<dbReference type="Proteomes" id="UP000479190">
    <property type="component" value="Unassembled WGS sequence"/>
</dbReference>
<dbReference type="Gene3D" id="3.30.420.10">
    <property type="entry name" value="Ribonuclease H-like superfamily/Ribonuclease H"/>
    <property type="match status" value="1"/>
</dbReference>
<evidence type="ECO:0000256" key="1">
    <source>
        <dbReference type="ARBA" id="ARBA00000077"/>
    </source>
</evidence>
<comment type="catalytic activity">
    <reaction evidence="1">
        <text>Endonucleolytic cleavage to 5'-phosphomonoester.</text>
        <dbReference type="EC" id="3.1.26.4"/>
    </reaction>
</comment>
<dbReference type="EMBL" id="CADCXV010000263">
    <property type="protein sequence ID" value="CAB0029159.1"/>
    <property type="molecule type" value="Genomic_DNA"/>
</dbReference>
<evidence type="ECO:0000256" key="3">
    <source>
        <dbReference type="ARBA" id="ARBA00012180"/>
    </source>
</evidence>
<dbReference type="InterPro" id="IPR012337">
    <property type="entry name" value="RNaseH-like_sf"/>
</dbReference>
<evidence type="ECO:0000256" key="6">
    <source>
        <dbReference type="ARBA" id="ARBA00022759"/>
    </source>
</evidence>
<dbReference type="PANTHER" id="PTHR10642:SF26">
    <property type="entry name" value="RIBONUCLEASE H1"/>
    <property type="match status" value="1"/>
</dbReference>
<name>A0A6H5HZ66_9HYME</name>
<dbReference type="GO" id="GO:0003676">
    <property type="term" value="F:nucleic acid binding"/>
    <property type="evidence" value="ECO:0007669"/>
    <property type="project" value="InterPro"/>
</dbReference>
<dbReference type="AlphaFoldDB" id="A0A6H5HZ66"/>
<keyword evidence="10" id="KW-1185">Reference proteome</keyword>
<dbReference type="GO" id="GO:0043137">
    <property type="term" value="P:DNA replication, removal of RNA primer"/>
    <property type="evidence" value="ECO:0007669"/>
    <property type="project" value="TreeGrafter"/>
</dbReference>
<dbReference type="InterPro" id="IPR036397">
    <property type="entry name" value="RNaseH_sf"/>
</dbReference>
<reference evidence="9 10" key="1">
    <citation type="submission" date="2020-02" db="EMBL/GenBank/DDBJ databases">
        <authorList>
            <person name="Ferguson B K."/>
        </authorList>
    </citation>
    <scope>NUCLEOTIDE SEQUENCE [LARGE SCALE GENOMIC DNA]</scope>
</reference>
<comment type="similarity">
    <text evidence="2">Belongs to the RNase H family.</text>
</comment>
<protein>
    <recommendedName>
        <fullName evidence="3">ribonuclease H</fullName>
        <ecNumber evidence="3">3.1.26.4</ecNumber>
    </recommendedName>
</protein>
<proteinExistence type="inferred from homology"/>
<dbReference type="OrthoDB" id="7700353at2759"/>
<keyword evidence="5" id="KW-0479">Metal-binding</keyword>
<dbReference type="GO" id="GO:0004523">
    <property type="term" value="F:RNA-DNA hybrid ribonuclease activity"/>
    <property type="evidence" value="ECO:0007669"/>
    <property type="project" value="UniProtKB-EC"/>
</dbReference>
<evidence type="ECO:0000313" key="10">
    <source>
        <dbReference type="Proteomes" id="UP000479190"/>
    </source>
</evidence>
<evidence type="ECO:0000256" key="5">
    <source>
        <dbReference type="ARBA" id="ARBA00022723"/>
    </source>
</evidence>
<keyword evidence="4" id="KW-0540">Nuclease</keyword>
<dbReference type="InterPro" id="IPR002156">
    <property type="entry name" value="RNaseH_domain"/>
</dbReference>
<keyword evidence="6" id="KW-0255">Endonuclease</keyword>
<dbReference type="Pfam" id="PF00075">
    <property type="entry name" value="RNase_H"/>
    <property type="match status" value="1"/>
</dbReference>